<dbReference type="RefSeq" id="WP_207415880.1">
    <property type="nucleotide sequence ID" value="NZ_CP061178.1"/>
</dbReference>
<organism evidence="1 2">
    <name type="scientific">Roseomonas haemaphysalidis</name>
    <dbReference type="NCBI Taxonomy" id="2768162"/>
    <lineage>
        <taxon>Bacteria</taxon>
        <taxon>Pseudomonadati</taxon>
        <taxon>Pseudomonadota</taxon>
        <taxon>Alphaproteobacteria</taxon>
        <taxon>Acetobacterales</taxon>
        <taxon>Roseomonadaceae</taxon>
        <taxon>Roseomonas</taxon>
    </lineage>
</organism>
<evidence type="ECO:0008006" key="3">
    <source>
        <dbReference type="Google" id="ProtNLM"/>
    </source>
</evidence>
<dbReference type="Proteomes" id="UP001518989">
    <property type="component" value="Unassembled WGS sequence"/>
</dbReference>
<name>A0ABS3KLV1_9PROT</name>
<evidence type="ECO:0000313" key="1">
    <source>
        <dbReference type="EMBL" id="MBO1078457.1"/>
    </source>
</evidence>
<dbReference type="EMBL" id="JACTNG010000002">
    <property type="protein sequence ID" value="MBO1078457.1"/>
    <property type="molecule type" value="Genomic_DNA"/>
</dbReference>
<reference evidence="1 2" key="1">
    <citation type="submission" date="2020-09" db="EMBL/GenBank/DDBJ databases">
        <title>Roseomonas.</title>
        <authorList>
            <person name="Zhu W."/>
        </authorList>
    </citation>
    <scope>NUCLEOTIDE SEQUENCE [LARGE SCALE GENOMIC DNA]</scope>
    <source>
        <strain evidence="1 2">573</strain>
    </source>
</reference>
<keyword evidence="2" id="KW-1185">Reference proteome</keyword>
<proteinExistence type="predicted"/>
<accession>A0ABS3KLV1</accession>
<protein>
    <recommendedName>
        <fullName evidence="3">4,5-dihydroxyphthalate decarboxylase</fullName>
    </recommendedName>
</protein>
<gene>
    <name evidence="1" type="ORF">IAI61_05400</name>
</gene>
<comment type="caution">
    <text evidence="1">The sequence shown here is derived from an EMBL/GenBank/DDBJ whole genome shotgun (WGS) entry which is preliminary data.</text>
</comment>
<evidence type="ECO:0000313" key="2">
    <source>
        <dbReference type="Proteomes" id="UP001518989"/>
    </source>
</evidence>
<dbReference type="SUPFAM" id="SSF53850">
    <property type="entry name" value="Periplasmic binding protein-like II"/>
    <property type="match status" value="1"/>
</dbReference>
<sequence>MTTGRLPVKLTFADYARLMPLARGEVVPPGIDLTLTLGRRGSWEDRNAMLRRALNDPSVQGGESSFCRHVMRIDQGDRSHVALPVFPLRGFTIRDLYAVSGSPFTAIADLAGKRIGMYGWANSGAVWYRHLLATHGVDIAGIHWCIGPVDDPMPAASPEALPPGVTTPPEGGSLSAMLLAGELDAVFSPPRPRAYHRERGPIIRLVRDWRAEEERYFKQTGLFPTQHLVVIRRALWEVHPWVARALTEAFIAGNDAFTAAQRNFPYATPWLEDELERTEALLGEDFHPYGFEPNRQPIDIFAEQSWRAGITTRRLSPEVLFAEYLESAALPLPPA</sequence>
<dbReference type="Gene3D" id="3.40.190.10">
    <property type="entry name" value="Periplasmic binding protein-like II"/>
    <property type="match status" value="1"/>
</dbReference>